<dbReference type="SMART" id="SM00248">
    <property type="entry name" value="ANK"/>
    <property type="match status" value="5"/>
</dbReference>
<keyword evidence="6" id="KW-1185">Reference proteome</keyword>
<evidence type="ECO:0008006" key="7">
    <source>
        <dbReference type="Google" id="ProtNLM"/>
    </source>
</evidence>
<evidence type="ECO:0000256" key="2">
    <source>
        <dbReference type="ARBA" id="ARBA00023043"/>
    </source>
</evidence>
<dbReference type="InterPro" id="IPR036770">
    <property type="entry name" value="Ankyrin_rpt-contain_sf"/>
</dbReference>
<dbReference type="Proteomes" id="UP000773462">
    <property type="component" value="Unassembled WGS sequence"/>
</dbReference>
<dbReference type="PANTHER" id="PTHR24180:SF45">
    <property type="entry name" value="POLY [ADP-RIBOSE] POLYMERASE TANKYRASE"/>
    <property type="match status" value="1"/>
</dbReference>
<gene>
    <name evidence="5" type="ORF">J2Z70_004946</name>
</gene>
<dbReference type="InterPro" id="IPR002110">
    <property type="entry name" value="Ankyrin_rpt"/>
</dbReference>
<keyword evidence="2 3" id="KW-0040">ANK repeat</keyword>
<evidence type="ECO:0000256" key="1">
    <source>
        <dbReference type="ARBA" id="ARBA00022737"/>
    </source>
</evidence>
<dbReference type="PROSITE" id="PS50297">
    <property type="entry name" value="ANK_REP_REGION"/>
    <property type="match status" value="1"/>
</dbReference>
<reference evidence="5 6" key="1">
    <citation type="submission" date="2021-03" db="EMBL/GenBank/DDBJ databases">
        <title>Genomic Encyclopedia of Type Strains, Phase IV (KMG-IV): sequencing the most valuable type-strain genomes for metagenomic binning, comparative biology and taxonomic classification.</title>
        <authorList>
            <person name="Goeker M."/>
        </authorList>
    </citation>
    <scope>NUCLEOTIDE SEQUENCE [LARGE SCALE GENOMIC DNA]</scope>
    <source>
        <strain evidence="5 6">DSM 101953</strain>
    </source>
</reference>
<evidence type="ECO:0000256" key="3">
    <source>
        <dbReference type="PROSITE-ProRule" id="PRU00023"/>
    </source>
</evidence>
<protein>
    <recommendedName>
        <fullName evidence="7">Ankyrin repeat domain-containing protein</fullName>
    </recommendedName>
</protein>
<dbReference type="RefSeq" id="WP_245368490.1">
    <property type="nucleotide sequence ID" value="NZ_JAGGLV010000020.1"/>
</dbReference>
<feature type="region of interest" description="Disordered" evidence="4">
    <location>
        <begin position="55"/>
        <end position="182"/>
    </location>
</feature>
<dbReference type="EMBL" id="JAGGLV010000020">
    <property type="protein sequence ID" value="MBP2114762.1"/>
    <property type="molecule type" value="Genomic_DNA"/>
</dbReference>
<feature type="compositionally biased region" description="Low complexity" evidence="4">
    <location>
        <begin position="132"/>
        <end position="145"/>
    </location>
</feature>
<proteinExistence type="predicted"/>
<organism evidence="5 6">
    <name type="scientific">Paenibacillus silagei</name>
    <dbReference type="NCBI Taxonomy" id="1670801"/>
    <lineage>
        <taxon>Bacteria</taxon>
        <taxon>Bacillati</taxon>
        <taxon>Bacillota</taxon>
        <taxon>Bacilli</taxon>
        <taxon>Bacillales</taxon>
        <taxon>Paenibacillaceae</taxon>
        <taxon>Paenibacillus</taxon>
    </lineage>
</organism>
<feature type="repeat" description="ANK" evidence="3">
    <location>
        <begin position="222"/>
        <end position="254"/>
    </location>
</feature>
<dbReference type="Gene3D" id="1.25.40.20">
    <property type="entry name" value="Ankyrin repeat-containing domain"/>
    <property type="match status" value="2"/>
</dbReference>
<accession>A0ABS4NZS1</accession>
<dbReference type="PROSITE" id="PS50088">
    <property type="entry name" value="ANK_REPEAT"/>
    <property type="match status" value="1"/>
</dbReference>
<name>A0ABS4NZS1_9BACL</name>
<dbReference type="PANTHER" id="PTHR24180">
    <property type="entry name" value="CYCLIN-DEPENDENT KINASE INHIBITOR 2C-RELATED"/>
    <property type="match status" value="1"/>
</dbReference>
<dbReference type="InterPro" id="IPR051637">
    <property type="entry name" value="Ank_repeat_dom-contain_49"/>
</dbReference>
<sequence>MNGGSSIMSDEDIMWLTVDDPLAKSVVQAIRTGDVPGLTQLLAGNPGLATARIAGTEEGRASNEGTGSGETGEAGTSSVSLGSAEIIREDNGNAETGGGKTSEAGTSSVSLGIADSGDAGTNGENTGGGNDCGDAGTNGDNTDGGTNRGDAEANGHNSGDGTNHGDAGANGENTGGGTDRGMSRTLLHIATDWPGHYPNNAAVVTALIEAGAEVNAQFSGPHRETPLHWAASCDDVEVLDLLLDAGADIEAPGAVIAGGTPLDDAVAFAQWRAAHRLVERGAQPALWHAAALGLLDAVEAHFAGHPLPRRYPWGASSASAAPDEVTVAFWCACHGGQRAAAEYLLARGAELNWRSAWDGLTPLDAAMRSHATELAAWLEGLGAKSAQQ</sequence>
<dbReference type="SUPFAM" id="SSF48403">
    <property type="entry name" value="Ankyrin repeat"/>
    <property type="match status" value="1"/>
</dbReference>
<evidence type="ECO:0000256" key="4">
    <source>
        <dbReference type="SAM" id="MobiDB-lite"/>
    </source>
</evidence>
<evidence type="ECO:0000313" key="5">
    <source>
        <dbReference type="EMBL" id="MBP2114762.1"/>
    </source>
</evidence>
<keyword evidence="1" id="KW-0677">Repeat</keyword>
<dbReference type="Pfam" id="PF12796">
    <property type="entry name" value="Ank_2"/>
    <property type="match status" value="1"/>
</dbReference>
<evidence type="ECO:0000313" key="6">
    <source>
        <dbReference type="Proteomes" id="UP000773462"/>
    </source>
</evidence>
<comment type="caution">
    <text evidence="5">The sequence shown here is derived from an EMBL/GenBank/DDBJ whole genome shotgun (WGS) entry which is preliminary data.</text>
</comment>